<name>X1PAM1_9ZZZZ</name>
<keyword evidence="1" id="KW-1133">Transmembrane helix</keyword>
<reference evidence="2" key="1">
    <citation type="journal article" date="2014" name="Front. Microbiol.">
        <title>High frequency of phylogenetically diverse reductive dehalogenase-homologous genes in deep subseafloor sedimentary metagenomes.</title>
        <authorList>
            <person name="Kawai M."/>
            <person name="Futagami T."/>
            <person name="Toyoda A."/>
            <person name="Takaki Y."/>
            <person name="Nishi S."/>
            <person name="Hori S."/>
            <person name="Arai W."/>
            <person name="Tsubouchi T."/>
            <person name="Morono Y."/>
            <person name="Uchiyama I."/>
            <person name="Ito T."/>
            <person name="Fujiyama A."/>
            <person name="Inagaki F."/>
            <person name="Takami H."/>
        </authorList>
    </citation>
    <scope>NUCLEOTIDE SEQUENCE</scope>
    <source>
        <strain evidence="2">Expedition CK06-06</strain>
    </source>
</reference>
<evidence type="ECO:0008006" key="3">
    <source>
        <dbReference type="Google" id="ProtNLM"/>
    </source>
</evidence>
<evidence type="ECO:0000313" key="2">
    <source>
        <dbReference type="EMBL" id="GAI36065.1"/>
    </source>
</evidence>
<evidence type="ECO:0000256" key="1">
    <source>
        <dbReference type="SAM" id="Phobius"/>
    </source>
</evidence>
<keyword evidence="1" id="KW-0812">Transmembrane</keyword>
<organism evidence="2">
    <name type="scientific">marine sediment metagenome</name>
    <dbReference type="NCBI Taxonomy" id="412755"/>
    <lineage>
        <taxon>unclassified sequences</taxon>
        <taxon>metagenomes</taxon>
        <taxon>ecological metagenomes</taxon>
    </lineage>
</organism>
<feature type="non-terminal residue" evidence="2">
    <location>
        <position position="1"/>
    </location>
</feature>
<comment type="caution">
    <text evidence="2">The sequence shown here is derived from an EMBL/GenBank/DDBJ whole genome shotgun (WGS) entry which is preliminary data.</text>
</comment>
<proteinExistence type="predicted"/>
<dbReference type="EMBL" id="BARV01026009">
    <property type="protein sequence ID" value="GAI36065.1"/>
    <property type="molecule type" value="Genomic_DNA"/>
</dbReference>
<keyword evidence="1" id="KW-0472">Membrane</keyword>
<feature type="transmembrane region" description="Helical" evidence="1">
    <location>
        <begin position="20"/>
        <end position="42"/>
    </location>
</feature>
<protein>
    <recommendedName>
        <fullName evidence="3">Type II secretion system protein GspF domain-containing protein</fullName>
    </recommendedName>
</protein>
<sequence length="47" mass="4900">YEVTAEEKTSAMVGMMGPLLTIAMALGVGFIAISIIMPMYTLTGAFG</sequence>
<dbReference type="AlphaFoldDB" id="X1PAM1"/>
<gene>
    <name evidence="2" type="ORF">S06H3_42110</name>
</gene>
<accession>X1PAM1</accession>